<evidence type="ECO:0000256" key="1">
    <source>
        <dbReference type="SAM" id="SignalP"/>
    </source>
</evidence>
<accession>A0A084SYZ0</accession>
<dbReference type="Proteomes" id="UP000028547">
    <property type="component" value="Unassembled WGS sequence"/>
</dbReference>
<dbReference type="Pfam" id="PF00656">
    <property type="entry name" value="Peptidase_C14"/>
    <property type="match status" value="1"/>
</dbReference>
<organism evidence="3 4">
    <name type="scientific">Archangium violaceum Cb vi76</name>
    <dbReference type="NCBI Taxonomy" id="1406225"/>
    <lineage>
        <taxon>Bacteria</taxon>
        <taxon>Pseudomonadati</taxon>
        <taxon>Myxococcota</taxon>
        <taxon>Myxococcia</taxon>
        <taxon>Myxococcales</taxon>
        <taxon>Cystobacterineae</taxon>
        <taxon>Archangiaceae</taxon>
        <taxon>Archangium</taxon>
    </lineage>
</organism>
<evidence type="ECO:0000313" key="4">
    <source>
        <dbReference type="Proteomes" id="UP000028547"/>
    </source>
</evidence>
<comment type="caution">
    <text evidence="3">The sequence shown here is derived from an EMBL/GenBank/DDBJ whole genome shotgun (WGS) entry which is preliminary data.</text>
</comment>
<dbReference type="Gene3D" id="3.40.50.1460">
    <property type="match status" value="1"/>
</dbReference>
<dbReference type="InterPro" id="IPR029030">
    <property type="entry name" value="Caspase-like_dom_sf"/>
</dbReference>
<dbReference type="GO" id="GO:0004197">
    <property type="term" value="F:cysteine-type endopeptidase activity"/>
    <property type="evidence" value="ECO:0007669"/>
    <property type="project" value="InterPro"/>
</dbReference>
<dbReference type="EMBL" id="JPMI01000045">
    <property type="protein sequence ID" value="KFA93675.1"/>
    <property type="molecule type" value="Genomic_DNA"/>
</dbReference>
<dbReference type="GO" id="GO:0006508">
    <property type="term" value="P:proteolysis"/>
    <property type="evidence" value="ECO:0007669"/>
    <property type="project" value="InterPro"/>
</dbReference>
<feature type="chain" id="PRO_5001781782" description="Peptidase C14 caspase domain-containing protein" evidence="1">
    <location>
        <begin position="23"/>
        <end position="522"/>
    </location>
</feature>
<dbReference type="RefSeq" id="WP_052517810.1">
    <property type="nucleotide sequence ID" value="NZ_JPMI01000045.1"/>
</dbReference>
<evidence type="ECO:0000313" key="3">
    <source>
        <dbReference type="EMBL" id="KFA93675.1"/>
    </source>
</evidence>
<dbReference type="SUPFAM" id="SSF52129">
    <property type="entry name" value="Caspase-like"/>
    <property type="match status" value="1"/>
</dbReference>
<reference evidence="3 4" key="1">
    <citation type="submission" date="2014-07" db="EMBL/GenBank/DDBJ databases">
        <title>Draft Genome Sequence of Gephyronic Acid Producer, Cystobacter violaceus Strain Cb vi76.</title>
        <authorList>
            <person name="Stevens D.C."/>
            <person name="Young J."/>
            <person name="Carmichael R."/>
            <person name="Tan J."/>
            <person name="Taylor R.E."/>
        </authorList>
    </citation>
    <scope>NUCLEOTIDE SEQUENCE [LARGE SCALE GENOMIC DNA]</scope>
    <source>
        <strain evidence="3 4">Cb vi76</strain>
    </source>
</reference>
<evidence type="ECO:0000259" key="2">
    <source>
        <dbReference type="Pfam" id="PF00656"/>
    </source>
</evidence>
<protein>
    <recommendedName>
        <fullName evidence="2">Peptidase C14 caspase domain-containing protein</fullName>
    </recommendedName>
</protein>
<proteinExistence type="predicted"/>
<name>A0A084SYZ0_9BACT</name>
<keyword evidence="1" id="KW-0732">Signal</keyword>
<dbReference type="InterPro" id="IPR011600">
    <property type="entry name" value="Pept_C14_caspase"/>
</dbReference>
<sequence length="522" mass="55717">MRAVPLFLALAGVLSVASPAGAEVVRFGLVMGNNLGEAGEEPLRFAEDDARKVRDVLGELGGFAPENLVMLSGEDAATARRTLISLNDRIRSVAGRPGMQAMLLVYYSGHADAQALHLGTTPLEISELEQLVRGSAAAFRVLVLDACRSGALTRVKGGTSAPPFFLRLDQQLAGEGVVFLTSSSASESAQESEALRGSFFTHYLVSGLLGAADQNEDGHVALEEAYRFSYENTLRASSRTLSGTQHPTFRYELKGQGDVILTDLGRRAERRGSLAFPEGRTYLLFTDTSAGSVVAEVGAHDRVRRINVRAGRYFVRGRGADFLLEGTVAVTPSAVTVVEDGKLERFDYARLVRKGQAEARAVHAVQVGYQVHTALWQGASNCQGPWAAWAIELEHLSLVPRVGVCRGGFRNENLSARMDELGAELGVVHAWDLPRVTVSVGASAGAAVLHQSFVTMGKAPDRTAMAGTLAVSAGATYDLPFGFAFLLELAGQTFLFPELTSEGSRSAAALTVRGSLGLARHW</sequence>
<feature type="domain" description="Peptidase C14 caspase" evidence="2">
    <location>
        <begin position="28"/>
        <end position="217"/>
    </location>
</feature>
<feature type="signal peptide" evidence="1">
    <location>
        <begin position="1"/>
        <end position="22"/>
    </location>
</feature>
<gene>
    <name evidence="3" type="ORF">Q664_07900</name>
</gene>
<dbReference type="AlphaFoldDB" id="A0A084SYZ0"/>